<evidence type="ECO:0000313" key="3">
    <source>
        <dbReference type="Proteomes" id="UP000007431"/>
    </source>
</evidence>
<dbReference type="GeneID" id="9594595"/>
<feature type="region of interest" description="Disordered" evidence="1">
    <location>
        <begin position="435"/>
        <end position="463"/>
    </location>
</feature>
<dbReference type="GO" id="GO:0004674">
    <property type="term" value="F:protein serine/threonine kinase activity"/>
    <property type="evidence" value="ECO:0007669"/>
    <property type="project" value="UniProtKB-KW"/>
</dbReference>
<dbReference type="HOGENOM" id="CLU_394379_0_0_1"/>
<dbReference type="KEGG" id="scm:SCHCO_02744192"/>
<dbReference type="EMBL" id="GL377302">
    <property type="protein sequence ID" value="EFJ03897.1"/>
    <property type="molecule type" value="Genomic_DNA"/>
</dbReference>
<name>D8PS83_SCHCM</name>
<dbReference type="eggNOG" id="ENOG502R0T6">
    <property type="taxonomic scope" value="Eukaryota"/>
</dbReference>
<feature type="compositionally biased region" description="Polar residues" evidence="1">
    <location>
        <begin position="443"/>
        <end position="457"/>
    </location>
</feature>
<sequence length="699" mass="78365">MGPEERSVIGRIMGHEGGSLEACHLPSRRVPSLAANPSRRNRRCPRFCQPAAAFESLKRYSPRALPHRRSKTDLLATTSLQQPKLLQSRLARRLRGSLLGSAFVRSSRALVRRDRAHTETEATDDFQLVDREDPPTPQDPPRRSAQSSRTSFTVNLTQVEEHNPPIQPRPRSLLARIKTRLSRSYSCRRKPQSVVLEFPAPPTHLPEQPPCLPAILPAKKTSTHHSVRSVRPPSSEAHSERQLPEPQSVHEVDRPATSDEPESSHPDDFERVDPASLTASPSFPIIFSISRTSSGASFIPATPSWLSRNVLIRRSSSQTTVSRDIPESRPINPTPPSTPSTPGTPGSPPLPIPPKLVVTSHEDSPPLSPLDLTREEFITPRESFLCRSDSHRRSSQSLTPRVSRASLHIHRLSWRNSYCERTGIVHSELLLRTDVPSSHEDSTPSPTSDLTATSPTVADTPETPARYIQHRVYFPTPDPNEDDSPPHITLSPDLWNAYVTILSETRQNSPLLQPQRTMDFTGSKRNDVVDIGGDFDYSGMKWFQDAPPREAPPPPQAMYNPSPAVVEQNEAFEFALRSAPNVLYARYKQYGQVSKQGTLADRTTDACPQLGVLAWCSEFSELIDALKELGFQGNMFVATRSQALRTCEEIMRLKLDIEMQIIVMYLSSQVARLRRFLDSEGQWNDYPIPQFPLEPRQYT</sequence>
<keyword evidence="2" id="KW-0723">Serine/threonine-protein kinase</keyword>
<dbReference type="VEuPathDB" id="FungiDB:SCHCODRAFT_02744192"/>
<dbReference type="InParanoid" id="D8PS83"/>
<protein>
    <submittedName>
        <fullName evidence="2">Purarive Serine/threonine protein kinase</fullName>
    </submittedName>
</protein>
<keyword evidence="2" id="KW-0808">Transferase</keyword>
<keyword evidence="3" id="KW-1185">Reference proteome</keyword>
<reference evidence="2 3" key="1">
    <citation type="journal article" date="2010" name="Nat. Biotechnol.">
        <title>Genome sequence of the model mushroom Schizophyllum commune.</title>
        <authorList>
            <person name="Ohm R.A."/>
            <person name="de Jong J.F."/>
            <person name="Lugones L.G."/>
            <person name="Aerts A."/>
            <person name="Kothe E."/>
            <person name="Stajich J.E."/>
            <person name="de Vries R.P."/>
            <person name="Record E."/>
            <person name="Levasseur A."/>
            <person name="Baker S.E."/>
            <person name="Bartholomew K.A."/>
            <person name="Coutinho P.M."/>
            <person name="Erdmann S."/>
            <person name="Fowler T.J."/>
            <person name="Gathman A.C."/>
            <person name="Lombard V."/>
            <person name="Henrissat B."/>
            <person name="Knabe N."/>
            <person name="Kuees U."/>
            <person name="Lilly W.W."/>
            <person name="Lindquist E."/>
            <person name="Lucas S."/>
            <person name="Magnuson J.K."/>
            <person name="Piumi F."/>
            <person name="Raudaskoski M."/>
            <person name="Salamov A."/>
            <person name="Schmutz J."/>
            <person name="Schwarze F.W.M.R."/>
            <person name="vanKuyk P.A."/>
            <person name="Horton J.S."/>
            <person name="Grigoriev I.V."/>
            <person name="Woesten H.A.B."/>
        </authorList>
    </citation>
    <scope>NUCLEOTIDE SEQUENCE [LARGE SCALE GENOMIC DNA]</scope>
    <source>
        <strain evidence="3">H4-8 / FGSC 9210</strain>
    </source>
</reference>
<organism evidence="3">
    <name type="scientific">Schizophyllum commune (strain H4-8 / FGSC 9210)</name>
    <name type="common">Split gill fungus</name>
    <dbReference type="NCBI Taxonomy" id="578458"/>
    <lineage>
        <taxon>Eukaryota</taxon>
        <taxon>Fungi</taxon>
        <taxon>Dikarya</taxon>
        <taxon>Basidiomycota</taxon>
        <taxon>Agaricomycotina</taxon>
        <taxon>Agaricomycetes</taxon>
        <taxon>Agaricomycetidae</taxon>
        <taxon>Agaricales</taxon>
        <taxon>Schizophyllaceae</taxon>
        <taxon>Schizophyllum</taxon>
    </lineage>
</organism>
<feature type="compositionally biased region" description="Basic and acidic residues" evidence="1">
    <location>
        <begin position="111"/>
        <end position="120"/>
    </location>
</feature>
<dbReference type="Proteomes" id="UP000007431">
    <property type="component" value="Unassembled WGS sequence"/>
</dbReference>
<proteinExistence type="predicted"/>
<dbReference type="OrthoDB" id="2626014at2759"/>
<feature type="region of interest" description="Disordered" evidence="1">
    <location>
        <begin position="315"/>
        <end position="374"/>
    </location>
</feature>
<dbReference type="AlphaFoldDB" id="D8PS83"/>
<feature type="region of interest" description="Disordered" evidence="1">
    <location>
        <begin position="111"/>
        <end position="150"/>
    </location>
</feature>
<feature type="compositionally biased region" description="Basic and acidic residues" evidence="1">
    <location>
        <begin position="237"/>
        <end position="273"/>
    </location>
</feature>
<feature type="region of interest" description="Disordered" evidence="1">
    <location>
        <begin position="220"/>
        <end position="276"/>
    </location>
</feature>
<accession>D8PS83</accession>
<evidence type="ECO:0000256" key="1">
    <source>
        <dbReference type="SAM" id="MobiDB-lite"/>
    </source>
</evidence>
<keyword evidence="2" id="KW-0418">Kinase</keyword>
<dbReference type="OMA" id="TRRQPNP"/>
<gene>
    <name evidence="2" type="ORF">SCHCODRAFT_241428</name>
</gene>
<evidence type="ECO:0000313" key="2">
    <source>
        <dbReference type="EMBL" id="EFJ03897.1"/>
    </source>
</evidence>
<feature type="compositionally biased region" description="Pro residues" evidence="1">
    <location>
        <begin position="345"/>
        <end position="354"/>
    </location>
</feature>